<accession>A0A931FIL0</accession>
<organism evidence="1 2">
    <name type="scientific">Streptacidiphilus fuscans</name>
    <dbReference type="NCBI Taxonomy" id="2789292"/>
    <lineage>
        <taxon>Bacteria</taxon>
        <taxon>Bacillati</taxon>
        <taxon>Actinomycetota</taxon>
        <taxon>Actinomycetes</taxon>
        <taxon>Kitasatosporales</taxon>
        <taxon>Streptomycetaceae</taxon>
        <taxon>Streptacidiphilus</taxon>
    </lineage>
</organism>
<dbReference type="EMBL" id="JADPRT010000013">
    <property type="protein sequence ID" value="MBF9071884.1"/>
    <property type="molecule type" value="Genomic_DNA"/>
</dbReference>
<sequence>MSLSTARVDLRVESVDDVLTRVEHAFGASLERDTLVRKRRTIGARTDRGTWVRVERRGLDRIDARGWNGAEAAGLLEGVVRPEWYGCVVWRDQDAPVMWRADETSLLPAPPIGSSVLAKDPGLSDAWWEQLNASLDALAGQETVRTATPDTVTITQELVTETIRSVFGGGFDTTVASWVPAHADLNWANMTAPVFCLFDWEDWGNAPRGLDAASLWGNSLAVPELAERVLQERAADFECRDGKLMTLFVCAKITGPHALPDDPRLDAAARMADRIVADIRNGAR</sequence>
<dbReference type="Proteomes" id="UP000657385">
    <property type="component" value="Unassembled WGS sequence"/>
</dbReference>
<reference evidence="1" key="1">
    <citation type="submission" date="2020-11" db="EMBL/GenBank/DDBJ databases">
        <title>Isolation and identification of active actinomycetes.</title>
        <authorList>
            <person name="Yu B."/>
        </authorList>
    </citation>
    <scope>NUCLEOTIDE SEQUENCE</scope>
    <source>
        <strain evidence="1">NEAU-YB345</strain>
    </source>
</reference>
<dbReference type="RefSeq" id="WP_196197039.1">
    <property type="nucleotide sequence ID" value="NZ_JADPRT010000013.1"/>
</dbReference>
<comment type="caution">
    <text evidence="1">The sequence shown here is derived from an EMBL/GenBank/DDBJ whole genome shotgun (WGS) entry which is preliminary data.</text>
</comment>
<evidence type="ECO:0000313" key="1">
    <source>
        <dbReference type="EMBL" id="MBF9071884.1"/>
    </source>
</evidence>
<protein>
    <submittedName>
        <fullName evidence="1">Uncharacterized protein</fullName>
    </submittedName>
</protein>
<dbReference type="AlphaFoldDB" id="A0A931FIL0"/>
<name>A0A931FIL0_9ACTN</name>
<keyword evidence="2" id="KW-1185">Reference proteome</keyword>
<gene>
    <name evidence="1" type="ORF">I2501_28055</name>
</gene>
<proteinExistence type="predicted"/>
<evidence type="ECO:0000313" key="2">
    <source>
        <dbReference type="Proteomes" id="UP000657385"/>
    </source>
</evidence>